<feature type="compositionally biased region" description="Polar residues" evidence="1">
    <location>
        <begin position="41"/>
        <end position="57"/>
    </location>
</feature>
<evidence type="ECO:0000256" key="1">
    <source>
        <dbReference type="SAM" id="MobiDB-lite"/>
    </source>
</evidence>
<comment type="caution">
    <text evidence="3">The sequence shown here is derived from an EMBL/GenBank/DDBJ whole genome shotgun (WGS) entry which is preliminary data.</text>
</comment>
<keyword evidence="2" id="KW-0472">Membrane</keyword>
<reference evidence="3" key="1">
    <citation type="journal article" date="2019" name="Sci. Rep.">
        <title>Draft genome of Tanacetum cinerariifolium, the natural source of mosquito coil.</title>
        <authorList>
            <person name="Yamashiro T."/>
            <person name="Shiraishi A."/>
            <person name="Satake H."/>
            <person name="Nakayama K."/>
        </authorList>
    </citation>
    <scope>NUCLEOTIDE SEQUENCE</scope>
</reference>
<proteinExistence type="predicted"/>
<dbReference type="AlphaFoldDB" id="A0A6L2NS77"/>
<dbReference type="EMBL" id="BKCJ010009754">
    <property type="protein sequence ID" value="GEU88457.1"/>
    <property type="molecule type" value="Genomic_DNA"/>
</dbReference>
<evidence type="ECO:0000256" key="2">
    <source>
        <dbReference type="SAM" id="Phobius"/>
    </source>
</evidence>
<accession>A0A6L2NS77</accession>
<keyword evidence="2" id="KW-1133">Transmembrane helix</keyword>
<name>A0A6L2NS77_TANCI</name>
<gene>
    <name evidence="3" type="ORF">Tci_060435</name>
</gene>
<keyword evidence="2" id="KW-0812">Transmembrane</keyword>
<feature type="transmembrane region" description="Helical" evidence="2">
    <location>
        <begin position="321"/>
        <end position="340"/>
    </location>
</feature>
<feature type="region of interest" description="Disordered" evidence="1">
    <location>
        <begin position="41"/>
        <end position="66"/>
    </location>
</feature>
<sequence>MMVQAQEYMDKAVNEEMNDSLVRATPIATSLDIEQDGGNIFKTQSKATPNESSSQGTNSGGGLRCQESIRDTVAQTRSERNMVLDLETTKTTQVMEIESLKKGKKAKRLYKVGLSARVESSKDEVLGKEDASKQGRIADINSNEYIYLVNVLKNKDIFGVNDSDGDEVIVEDTKMLFDVADDLRGEEVFVVQQDDNIVEKEVDAAQIQNILYYLLVEKMYPLTNHTLHQMFNNVKLQVDYECEMAFELLRLGRIVRIKSLHKVTAVKVHVNAAKLNLVLLSNLSEKYAKLLVLLVTAARFLLLLFNSSANFWQWHQTSGSGISFLLAVVTIFTGSGNIYCQ</sequence>
<organism evidence="3">
    <name type="scientific">Tanacetum cinerariifolium</name>
    <name type="common">Dalmatian daisy</name>
    <name type="synonym">Chrysanthemum cinerariifolium</name>
    <dbReference type="NCBI Taxonomy" id="118510"/>
    <lineage>
        <taxon>Eukaryota</taxon>
        <taxon>Viridiplantae</taxon>
        <taxon>Streptophyta</taxon>
        <taxon>Embryophyta</taxon>
        <taxon>Tracheophyta</taxon>
        <taxon>Spermatophyta</taxon>
        <taxon>Magnoliopsida</taxon>
        <taxon>eudicotyledons</taxon>
        <taxon>Gunneridae</taxon>
        <taxon>Pentapetalae</taxon>
        <taxon>asterids</taxon>
        <taxon>campanulids</taxon>
        <taxon>Asterales</taxon>
        <taxon>Asteraceae</taxon>
        <taxon>Asteroideae</taxon>
        <taxon>Anthemideae</taxon>
        <taxon>Anthemidinae</taxon>
        <taxon>Tanacetum</taxon>
    </lineage>
</organism>
<protein>
    <submittedName>
        <fullName evidence="3">Uncharacterized protein</fullName>
    </submittedName>
</protein>
<feature type="transmembrane region" description="Helical" evidence="2">
    <location>
        <begin position="290"/>
        <end position="309"/>
    </location>
</feature>
<evidence type="ECO:0000313" key="3">
    <source>
        <dbReference type="EMBL" id="GEU88457.1"/>
    </source>
</evidence>